<protein>
    <submittedName>
        <fullName evidence="4">Helix-turn-helix domain-containing protein</fullName>
    </submittedName>
</protein>
<dbReference type="InterPro" id="IPR025736">
    <property type="entry name" value="PucR_C-HTH_dom"/>
</dbReference>
<evidence type="ECO:0000313" key="4">
    <source>
        <dbReference type="EMBL" id="MCM2388607.1"/>
    </source>
</evidence>
<dbReference type="Pfam" id="PF17853">
    <property type="entry name" value="GGDEF_2"/>
    <property type="match status" value="1"/>
</dbReference>
<comment type="caution">
    <text evidence="4">The sequence shown here is derived from an EMBL/GenBank/DDBJ whole genome shotgun (WGS) entry which is preliminary data.</text>
</comment>
<dbReference type="EMBL" id="JAMQAW010000008">
    <property type="protein sequence ID" value="MCM2388607.1"/>
    <property type="molecule type" value="Genomic_DNA"/>
</dbReference>
<sequence>MNQSVVRPARPSPPPVAAKPLTPAAAEAFERKLNSLALSGDGWLAVLRAVTHHTGRPARLVGVHGGVLAATDDGTTAMTPVSVAQVFAKDGPATVICEPGWSATARAVRAGERRVGLLLLGGAERRADLDDDDVLLRAASTAIAIEAIRRDAVAAASTETAGRLIDELRFGALRNHAEVLRTAARFGLRLDQPHAAVVFAYGGPNQRTWSTALSWLEMPVRQDGQFGLAVLEGDIDREISRIRVRLQGMVGDELVLAAAGPVVSDVRETSRSFRDAETVLGLLRRRPGEVELMFSSLGLAQLLFGVSPERLQAFVEQHLGPILEREEWVTTLSAWLATKGSRAAVAELLHLHRNSVGYRVGQIRELLDANPLDPEVTLRLQAALTARELLSVLGEDKGCRRGNDSAQHPG</sequence>
<evidence type="ECO:0000259" key="2">
    <source>
        <dbReference type="Pfam" id="PF13556"/>
    </source>
</evidence>
<evidence type="ECO:0000256" key="1">
    <source>
        <dbReference type="ARBA" id="ARBA00006754"/>
    </source>
</evidence>
<comment type="similarity">
    <text evidence="1">Belongs to the CdaR family.</text>
</comment>
<dbReference type="Gene3D" id="1.10.10.2840">
    <property type="entry name" value="PucR C-terminal helix-turn-helix domain"/>
    <property type="match status" value="1"/>
</dbReference>
<dbReference type="InterPro" id="IPR051448">
    <property type="entry name" value="CdaR-like_regulators"/>
</dbReference>
<dbReference type="RefSeq" id="WP_250918956.1">
    <property type="nucleotide sequence ID" value="NZ_JAMQAW010000008.1"/>
</dbReference>
<organism evidence="4 5">
    <name type="scientific">Streptomyces albipurpureus</name>
    <dbReference type="NCBI Taxonomy" id="2897419"/>
    <lineage>
        <taxon>Bacteria</taxon>
        <taxon>Bacillati</taxon>
        <taxon>Actinomycetota</taxon>
        <taxon>Actinomycetes</taxon>
        <taxon>Kitasatosporales</taxon>
        <taxon>Streptomycetaceae</taxon>
        <taxon>Streptomyces</taxon>
    </lineage>
</organism>
<gene>
    <name evidence="4" type="ORF">NBG84_09910</name>
</gene>
<feature type="domain" description="PucR C-terminal helix-turn-helix" evidence="2">
    <location>
        <begin position="329"/>
        <end position="386"/>
    </location>
</feature>
<evidence type="ECO:0000313" key="5">
    <source>
        <dbReference type="Proteomes" id="UP001431429"/>
    </source>
</evidence>
<dbReference type="Proteomes" id="UP001431429">
    <property type="component" value="Unassembled WGS sequence"/>
</dbReference>
<evidence type="ECO:0000259" key="3">
    <source>
        <dbReference type="Pfam" id="PF17853"/>
    </source>
</evidence>
<feature type="domain" description="CdaR GGDEF-like" evidence="3">
    <location>
        <begin position="176"/>
        <end position="280"/>
    </location>
</feature>
<proteinExistence type="inferred from homology"/>
<dbReference type="Pfam" id="PF13556">
    <property type="entry name" value="HTH_30"/>
    <property type="match status" value="1"/>
</dbReference>
<name>A0ABT0UK28_9ACTN</name>
<reference evidence="4" key="1">
    <citation type="submission" date="2022-06" db="EMBL/GenBank/DDBJ databases">
        <title>Genome public.</title>
        <authorList>
            <person name="Sun Q."/>
        </authorList>
    </citation>
    <scope>NUCLEOTIDE SEQUENCE</scope>
    <source>
        <strain evidence="4">CWNU-1</strain>
    </source>
</reference>
<accession>A0ABT0UK28</accession>
<dbReference type="InterPro" id="IPR041522">
    <property type="entry name" value="CdaR_GGDEF"/>
</dbReference>
<dbReference type="InterPro" id="IPR042070">
    <property type="entry name" value="PucR_C-HTH_sf"/>
</dbReference>
<dbReference type="PANTHER" id="PTHR33744">
    <property type="entry name" value="CARBOHYDRATE DIACID REGULATOR"/>
    <property type="match status" value="1"/>
</dbReference>
<dbReference type="PANTHER" id="PTHR33744:SF7">
    <property type="entry name" value="PUCR FAMILY TRANSCRIPTIONAL REGULATOR"/>
    <property type="match status" value="1"/>
</dbReference>
<keyword evidence="5" id="KW-1185">Reference proteome</keyword>